<dbReference type="AlphaFoldDB" id="A0A103Y7J4"/>
<accession>A0A103Y7J4</accession>
<name>A0A103Y7J4_CYNCS</name>
<protein>
    <submittedName>
        <fullName evidence="1">Nuclear pore localization protein NPL4</fullName>
    </submittedName>
</protein>
<dbReference type="GO" id="GO:0031625">
    <property type="term" value="F:ubiquitin protein ligase binding"/>
    <property type="evidence" value="ECO:0007669"/>
    <property type="project" value="TreeGrafter"/>
</dbReference>
<dbReference type="GO" id="GO:0043130">
    <property type="term" value="F:ubiquitin binding"/>
    <property type="evidence" value="ECO:0007669"/>
    <property type="project" value="TreeGrafter"/>
</dbReference>
<organism evidence="1 2">
    <name type="scientific">Cynara cardunculus var. scolymus</name>
    <name type="common">Globe artichoke</name>
    <name type="synonym">Cynara scolymus</name>
    <dbReference type="NCBI Taxonomy" id="59895"/>
    <lineage>
        <taxon>Eukaryota</taxon>
        <taxon>Viridiplantae</taxon>
        <taxon>Streptophyta</taxon>
        <taxon>Embryophyta</taxon>
        <taxon>Tracheophyta</taxon>
        <taxon>Spermatophyta</taxon>
        <taxon>Magnoliopsida</taxon>
        <taxon>eudicotyledons</taxon>
        <taxon>Gunneridae</taxon>
        <taxon>Pentapetalae</taxon>
        <taxon>asterids</taxon>
        <taxon>campanulids</taxon>
        <taxon>Asterales</taxon>
        <taxon>Asteraceae</taxon>
        <taxon>Carduoideae</taxon>
        <taxon>Cardueae</taxon>
        <taxon>Carduinae</taxon>
        <taxon>Cynara</taxon>
    </lineage>
</organism>
<evidence type="ECO:0000313" key="1">
    <source>
        <dbReference type="EMBL" id="KVI03966.1"/>
    </source>
</evidence>
<dbReference type="GO" id="GO:0005634">
    <property type="term" value="C:nucleus"/>
    <property type="evidence" value="ECO:0007669"/>
    <property type="project" value="TreeGrafter"/>
</dbReference>
<comment type="caution">
    <text evidence="1">The sequence shown here is derived from an EMBL/GenBank/DDBJ whole genome shotgun (WGS) entry which is preliminary data.</text>
</comment>
<dbReference type="STRING" id="59895.A0A103Y7J4"/>
<dbReference type="PANTHER" id="PTHR12710">
    <property type="entry name" value="NUCLEAR PROTEIN LOCALIZATION 4"/>
    <property type="match status" value="1"/>
</dbReference>
<dbReference type="Gramene" id="KVI03966">
    <property type="protein sequence ID" value="KVI03966"/>
    <property type="gene ID" value="Ccrd_017729"/>
</dbReference>
<dbReference type="InterPro" id="IPR016563">
    <property type="entry name" value="Npl4"/>
</dbReference>
<keyword evidence="2" id="KW-1185">Reference proteome</keyword>
<gene>
    <name evidence="1" type="ORF">Ccrd_017729</name>
</gene>
<proteinExistence type="predicted"/>
<evidence type="ECO:0000313" key="2">
    <source>
        <dbReference type="Proteomes" id="UP000243975"/>
    </source>
</evidence>
<sequence>MVTMRNLKNHLDRTKNFPFVKRISDFHLLLLLARYLDVNSDVPALAGCVHAQATIPEGYQILIDSMAASA</sequence>
<dbReference type="EMBL" id="LEKV01002320">
    <property type="protein sequence ID" value="KVI03966.1"/>
    <property type="molecule type" value="Genomic_DNA"/>
</dbReference>
<dbReference type="GO" id="GO:0006511">
    <property type="term" value="P:ubiquitin-dependent protein catabolic process"/>
    <property type="evidence" value="ECO:0007669"/>
    <property type="project" value="InterPro"/>
</dbReference>
<dbReference type="Proteomes" id="UP000243975">
    <property type="component" value="Unassembled WGS sequence"/>
</dbReference>
<dbReference type="PANTHER" id="PTHR12710:SF0">
    <property type="entry name" value="NUCLEAR PROTEIN LOCALIZATION PROTEIN 4 HOMOLOG"/>
    <property type="match status" value="1"/>
</dbReference>
<reference evidence="1 2" key="1">
    <citation type="journal article" date="2016" name="Sci. Rep.">
        <title>The genome sequence of the outbreeding globe artichoke constructed de novo incorporating a phase-aware low-pass sequencing strategy of F1 progeny.</title>
        <authorList>
            <person name="Scaglione D."/>
            <person name="Reyes-Chin-Wo S."/>
            <person name="Acquadro A."/>
            <person name="Froenicke L."/>
            <person name="Portis E."/>
            <person name="Beitel C."/>
            <person name="Tirone M."/>
            <person name="Mauro R."/>
            <person name="Lo Monaco A."/>
            <person name="Mauromicale G."/>
            <person name="Faccioli P."/>
            <person name="Cattivelli L."/>
            <person name="Rieseberg L."/>
            <person name="Michelmore R."/>
            <person name="Lanteri S."/>
        </authorList>
    </citation>
    <scope>NUCLEOTIDE SEQUENCE [LARGE SCALE GENOMIC DNA]</scope>
    <source>
        <strain evidence="1">2C</strain>
    </source>
</reference>